<dbReference type="PANTHER" id="PTHR10903:SF120">
    <property type="entry name" value="TRANSLOCASE OF CHLOROPLAST 159, CHLOROPLASTIC"/>
    <property type="match status" value="1"/>
</dbReference>
<name>A0A7J6EB62_CANSA</name>
<dbReference type="Pfam" id="PF11886">
    <property type="entry name" value="TOC159_MAD"/>
    <property type="match status" value="1"/>
</dbReference>
<evidence type="ECO:0000256" key="9">
    <source>
        <dbReference type="ARBA" id="ARBA00022805"/>
    </source>
</evidence>
<keyword evidence="13" id="KW-0342">GTP-binding</keyword>
<keyword evidence="14" id="KW-0472">Membrane</keyword>
<dbReference type="GO" id="GO:0009707">
    <property type="term" value="C:chloroplast outer membrane"/>
    <property type="evidence" value="ECO:0007669"/>
    <property type="project" value="UniProtKB-SubCell"/>
</dbReference>
<keyword evidence="2" id="KW-0813">Transport</keyword>
<dbReference type="Gene3D" id="3.40.50.300">
    <property type="entry name" value="P-loop containing nucleotide triphosphate hydrolases"/>
    <property type="match status" value="1"/>
</dbReference>
<keyword evidence="4" id="KW-0934">Plastid</keyword>
<evidence type="ECO:0000313" key="21">
    <source>
        <dbReference type="Proteomes" id="UP000525078"/>
    </source>
</evidence>
<evidence type="ECO:0000256" key="4">
    <source>
        <dbReference type="ARBA" id="ARBA00022640"/>
    </source>
</evidence>
<dbReference type="EMBL" id="JAATIP010000263">
    <property type="protein sequence ID" value="KAF4355675.1"/>
    <property type="molecule type" value="Genomic_DNA"/>
</dbReference>
<protein>
    <recommendedName>
        <fullName evidence="18">AIG1-type G domain-containing protein</fullName>
    </recommendedName>
</protein>
<dbReference type="SUPFAM" id="SSF52540">
    <property type="entry name" value="P-loop containing nucleoside triphosphate hydrolases"/>
    <property type="match status" value="1"/>
</dbReference>
<evidence type="ECO:0000256" key="12">
    <source>
        <dbReference type="ARBA" id="ARBA00022989"/>
    </source>
</evidence>
<evidence type="ECO:0000256" key="1">
    <source>
        <dbReference type="ARBA" id="ARBA00001946"/>
    </source>
</evidence>
<dbReference type="GO" id="GO:0003924">
    <property type="term" value="F:GTPase activity"/>
    <property type="evidence" value="ECO:0007669"/>
    <property type="project" value="InterPro"/>
</dbReference>
<evidence type="ECO:0000256" key="15">
    <source>
        <dbReference type="ARBA" id="ARBA00023766"/>
    </source>
</evidence>
<dbReference type="PANTHER" id="PTHR10903">
    <property type="entry name" value="GTPASE, IMAP FAMILY MEMBER-RELATED"/>
    <property type="match status" value="1"/>
</dbReference>
<dbReference type="NCBIfam" id="TIGR00993">
    <property type="entry name" value="3a0901s04IAP86"/>
    <property type="match status" value="1"/>
</dbReference>
<evidence type="ECO:0000259" key="18">
    <source>
        <dbReference type="PROSITE" id="PS51720"/>
    </source>
</evidence>
<evidence type="ECO:0000256" key="16">
    <source>
        <dbReference type="ARBA" id="ARBA00023775"/>
    </source>
</evidence>
<evidence type="ECO:0000256" key="14">
    <source>
        <dbReference type="ARBA" id="ARBA00023136"/>
    </source>
</evidence>
<evidence type="ECO:0000256" key="13">
    <source>
        <dbReference type="ARBA" id="ARBA00023134"/>
    </source>
</evidence>
<dbReference type="InterPro" id="IPR005690">
    <property type="entry name" value="Toc86_159"/>
</dbReference>
<keyword evidence="8" id="KW-0378">Hydrolase</keyword>
<reference evidence="21 22" key="1">
    <citation type="journal article" date="2020" name="bioRxiv">
        <title>Sequence and annotation of 42 cannabis genomes reveals extensive copy number variation in cannabinoid synthesis and pathogen resistance genes.</title>
        <authorList>
            <person name="Mckernan K.J."/>
            <person name="Helbert Y."/>
            <person name="Kane L.T."/>
            <person name="Ebling H."/>
            <person name="Zhang L."/>
            <person name="Liu B."/>
            <person name="Eaton Z."/>
            <person name="Mclaughlin S."/>
            <person name="Kingan S."/>
            <person name="Baybayan P."/>
            <person name="Concepcion G."/>
            <person name="Jordan M."/>
            <person name="Riva A."/>
            <person name="Barbazuk W."/>
            <person name="Harkins T."/>
        </authorList>
    </citation>
    <scope>NUCLEOTIDE SEQUENCE [LARGE SCALE GENOMIC DNA]</scope>
    <source>
        <strain evidence="21 22">cv. Jamaican Lion 4</strain>
        <strain evidence="20">Father</strain>
        <strain evidence="19">Mother</strain>
        <tissue evidence="19">Leaf</tissue>
    </source>
</reference>
<dbReference type="Proteomes" id="UP000525078">
    <property type="component" value="Unassembled WGS sequence"/>
</dbReference>
<keyword evidence="9" id="KW-1002">Plastid outer membrane</keyword>
<feature type="compositionally biased region" description="Basic and acidic residues" evidence="17">
    <location>
        <begin position="1142"/>
        <end position="1151"/>
    </location>
</feature>
<dbReference type="InterPro" id="IPR045058">
    <property type="entry name" value="GIMA/IAN/Toc"/>
</dbReference>
<evidence type="ECO:0000256" key="5">
    <source>
        <dbReference type="ARBA" id="ARBA00022692"/>
    </source>
</evidence>
<evidence type="ECO:0000256" key="7">
    <source>
        <dbReference type="ARBA" id="ARBA00022741"/>
    </source>
</evidence>
<dbReference type="InterPro" id="IPR027417">
    <property type="entry name" value="P-loop_NTPase"/>
</dbReference>
<feature type="region of interest" description="Disordered" evidence="17">
    <location>
        <begin position="507"/>
        <end position="527"/>
    </location>
</feature>
<keyword evidence="7" id="KW-0547">Nucleotide-binding</keyword>
<keyword evidence="11" id="KW-0653">Protein transport</keyword>
<keyword evidence="22" id="KW-1185">Reference proteome</keyword>
<evidence type="ECO:0000313" key="22">
    <source>
        <dbReference type="Proteomes" id="UP000583929"/>
    </source>
</evidence>
<accession>A0A7J6EB62</accession>
<dbReference type="PROSITE" id="PS51720">
    <property type="entry name" value="G_AIG1"/>
    <property type="match status" value="1"/>
</dbReference>
<evidence type="ECO:0000256" key="6">
    <source>
        <dbReference type="ARBA" id="ARBA00022723"/>
    </source>
</evidence>
<feature type="compositionally biased region" description="Polar residues" evidence="17">
    <location>
        <begin position="1"/>
        <end position="19"/>
    </location>
</feature>
<sequence length="1437" mass="159910">MESMNSSSKRVSLSATQGTPLVLPTQPFEPRKLALSSSLLSPISLPIRAPITVDDDSDFESNNDKFEDTSYGSSVSGNDSGNEYEVFVGGGEEFETASESVRGLVANPDENSVEKSDIYGKDDIFRPVVAYPDGEKLIRPIAQLSWEDDDDGSDVVFSEVEDEFSLGSIDVNNLGVGEKISVAPRIKIFEVEEGKGDESMVHTKSLIVNLKENFDSDIFVEVDNSFSIDKEEKLNGVEDFVQDVLVKDTSGEDAALHEEPLEPNKRDVLELNSELISHVKHFCAEEHKFNEFDTARNTQIEDSGDSESFKEENDAIQGCCDDTDRLMENHLVEKEEAELLVLDGDNGGAENNLKYAVEELLVCENGNQNSGEGARLYDGTIEEIPESKMDEEIDFDKAKENSLAAMLESTDNCCEANQKEFDFDELFVTDEAEEIVDSGECPLSEIVDDYKIEDCNEDMDEVEKHGHVFDDDAKDLANGSSERAKKNIVEVEERVADCREDMDEVKVHSHVSDDDAEDLAHGSSERTEKIIVEVEERVVDCNEDMDEVKLHNHVSDDDAEDSAHGSSERAEKIIVEVEERVADCNEDMDKVKLHSHVSNDDAEDLAHGSSERTEKIIVEVEERVVDCNEDTDEVKVHSHVFDDDAEDLAHGSPERTEKVIVEEERVAAASHLGTVCSQESIEGSKSASSMDILNTTTVLSPTTFDSSLHSGEAASQQTHIDTLTSLHLSGDEVEVSLSIEDKKKIEKMQVLRVKFLRLVHRLGISLEDSKVSQVLEKLFLDVEKHTNHFDALESTKKVALDFEADNQSNLDFCLNILVLGKSGVGKSATINFIFGEKKAMINAFKPATTSLKEIVGTVDGIKIRILDTPGLKVPAVDQAANQKMLSTINKYIKKFPPDVVFYVDRLDTQNRDDDLPLLRSITRSLGSSIWKNAVVTLTHAASVPPDGSTGLPLNRDIFVAQKYHGVLQSISMAVDNLYLMNSSIMHPLALVENNSLQSDSSNSRSQLLLLCHSLKVLSEASSIAKREKPSDRRKFMGFPIHSSLMHYLLSSLLQSHAHPNNAESDTEFADLWDLESEEEDEYDQLPSFRPLSKSQIAMLSKEQRKNYFEEYDYRVKLLQRKQWKEEIKRLREIKTKGKEDGAHIYHDFKEDEEKEDSNSTSESVPLPDITLPLSFDGEESAYRYRSLDLSSELLVRPVMETYCWDHDCGYNGVNLEKEFVVSDRFPTAFSFQITKDKEKLNLHLDSSLSMKHGENCSTLAGLDIHTLGDQLAYIVRGETKVRSFRINKTTAGVTVNFIGKNLATGLKVEDQIAIGKFLVLATSAGALRSQGNTAYGANLELRLKEKDFPIGQDQSNLGLSLMKSKGDLALTAFLESQFSIGQSSKTAIHVGLNHRRNGKITIKTSSSDQLQIALAGILPIMLSIFKSIYSTHGTQNL</sequence>
<feature type="region of interest" description="Disordered" evidence="17">
    <location>
        <begin position="51"/>
        <end position="78"/>
    </location>
</feature>
<dbReference type="GO" id="GO:0046872">
    <property type="term" value="F:metal ion binding"/>
    <property type="evidence" value="ECO:0007669"/>
    <property type="project" value="UniProtKB-KW"/>
</dbReference>
<dbReference type="Pfam" id="PF04548">
    <property type="entry name" value="AIG1"/>
    <property type="match status" value="1"/>
</dbReference>
<feature type="domain" description="AIG1-type G" evidence="18">
    <location>
        <begin position="811"/>
        <end position="1034"/>
    </location>
</feature>
<feature type="region of interest" description="Disordered" evidence="17">
    <location>
        <begin position="1142"/>
        <end position="1165"/>
    </location>
</feature>
<evidence type="ECO:0000256" key="8">
    <source>
        <dbReference type="ARBA" id="ARBA00022801"/>
    </source>
</evidence>
<keyword evidence="5" id="KW-0812">Transmembrane</keyword>
<evidence type="ECO:0000256" key="17">
    <source>
        <dbReference type="SAM" id="MobiDB-lite"/>
    </source>
</evidence>
<comment type="cofactor">
    <cofactor evidence="1">
        <name>Mg(2+)</name>
        <dbReference type="ChEBI" id="CHEBI:18420"/>
    </cofactor>
</comment>
<comment type="subcellular location">
    <subcellularLocation>
        <location evidence="15">Plastid</location>
        <location evidence="15">Chloroplast outer membrane</location>
        <topology evidence="15">Single-pass membrane protein</topology>
    </subcellularLocation>
</comment>
<comment type="similarity">
    <text evidence="16">Belongs to the TRAFAC class TrmE-Era-EngA-EngB-Septin-like GTPase superfamily. AIG1/Toc34/Toc159-like paraseptin GTPase family. TOC159 subfamily.</text>
</comment>
<dbReference type="GO" id="GO:0015031">
    <property type="term" value="P:protein transport"/>
    <property type="evidence" value="ECO:0007669"/>
    <property type="project" value="UniProtKB-KW"/>
</dbReference>
<keyword evidence="6" id="KW-0479">Metal-binding</keyword>
<evidence type="ECO:0000256" key="2">
    <source>
        <dbReference type="ARBA" id="ARBA00022448"/>
    </source>
</evidence>
<comment type="caution">
    <text evidence="19">The sequence shown here is derived from an EMBL/GenBank/DDBJ whole genome shotgun (WGS) entry which is preliminary data.</text>
</comment>
<dbReference type="GO" id="GO:0045036">
    <property type="term" value="P:protein targeting to chloroplast"/>
    <property type="evidence" value="ECO:0007669"/>
    <property type="project" value="InterPro"/>
</dbReference>
<evidence type="ECO:0000256" key="10">
    <source>
        <dbReference type="ARBA" id="ARBA00022842"/>
    </source>
</evidence>
<dbReference type="GO" id="GO:0005525">
    <property type="term" value="F:GTP binding"/>
    <property type="evidence" value="ECO:0007669"/>
    <property type="project" value="UniProtKB-KW"/>
</dbReference>
<dbReference type="Proteomes" id="UP000583929">
    <property type="component" value="Unassembled WGS sequence"/>
</dbReference>
<keyword evidence="10" id="KW-0460">Magnesium</keyword>
<keyword evidence="3" id="KW-0150">Chloroplast</keyword>
<evidence type="ECO:0000313" key="20">
    <source>
        <dbReference type="EMBL" id="KAF4393703.1"/>
    </source>
</evidence>
<dbReference type="InterPro" id="IPR006703">
    <property type="entry name" value="G_AIG1"/>
</dbReference>
<proteinExistence type="inferred from homology"/>
<organism evidence="19 21">
    <name type="scientific">Cannabis sativa</name>
    <name type="common">Hemp</name>
    <name type="synonym">Marijuana</name>
    <dbReference type="NCBI Taxonomy" id="3483"/>
    <lineage>
        <taxon>Eukaryota</taxon>
        <taxon>Viridiplantae</taxon>
        <taxon>Streptophyta</taxon>
        <taxon>Embryophyta</taxon>
        <taxon>Tracheophyta</taxon>
        <taxon>Spermatophyta</taxon>
        <taxon>Magnoliopsida</taxon>
        <taxon>eudicotyledons</taxon>
        <taxon>Gunneridae</taxon>
        <taxon>Pentapetalae</taxon>
        <taxon>rosids</taxon>
        <taxon>fabids</taxon>
        <taxon>Rosales</taxon>
        <taxon>Cannabaceae</taxon>
        <taxon>Cannabis</taxon>
    </lineage>
</organism>
<evidence type="ECO:0000256" key="11">
    <source>
        <dbReference type="ARBA" id="ARBA00022927"/>
    </source>
</evidence>
<dbReference type="InterPro" id="IPR024283">
    <property type="entry name" value="TOC159_MAD"/>
</dbReference>
<evidence type="ECO:0000256" key="3">
    <source>
        <dbReference type="ARBA" id="ARBA00022528"/>
    </source>
</evidence>
<feature type="region of interest" description="Disordered" evidence="17">
    <location>
        <begin position="1"/>
        <end position="27"/>
    </location>
</feature>
<keyword evidence="12" id="KW-1133">Transmembrane helix</keyword>
<gene>
    <name evidence="19" type="ORF">F8388_013092</name>
    <name evidence="20" type="ORF">G4B88_007689</name>
</gene>
<dbReference type="EMBL" id="JAATIQ010000048">
    <property type="protein sequence ID" value="KAF4393703.1"/>
    <property type="molecule type" value="Genomic_DNA"/>
</dbReference>
<evidence type="ECO:0000313" key="19">
    <source>
        <dbReference type="EMBL" id="KAF4355675.1"/>
    </source>
</evidence>